<evidence type="ECO:0000256" key="5">
    <source>
        <dbReference type="ARBA" id="ARBA00023163"/>
    </source>
</evidence>
<sequence length="459" mass="52049">MQAKELPRPAGVVWDDKTTCLWDVRFYPYDAPGEDPVFAATGFQRVYVCRLSKEKTRQIEILREFNDQSKEKGELTELNSVEWSQNVENGNPLLCVAGIQPPIIKILDVMEDKHTRDLVGHGGSINDLKISPACPEILASISEDERIYIWHLGAKYEKKPVAAIFHGAEKGHCLAFHDSGRYLISGWFGTSIQLWALPDLPNENTGTDNVKPSYVPHFKSNEIHANEVDSIAFYGDLVISKAALGDVIYIWKITGFNGSLPPPQCNSTADYKDDLFREDEDSSNFHGATYSVFGPRFQRLMALRTGLNDLVWIRFGLFHMPQKRPVLAYGSKDGVFHFWDLQRLEEECRDVEANREHSPPQQSNRLNSPGERSMLVNSNGTVRPRNRIESKSQPYKSPFIPIPAHKSVHMPNKLRRDRCMVRTRAVAWSSGGEWMVSVGQADIDKAGQTGFIFLMNRWI</sequence>
<evidence type="ECO:0000256" key="1">
    <source>
        <dbReference type="ARBA" id="ARBA00008075"/>
    </source>
</evidence>
<evidence type="ECO:0000256" key="3">
    <source>
        <dbReference type="ARBA" id="ARBA00022737"/>
    </source>
</evidence>
<comment type="similarity">
    <text evidence="1">Belongs to the WD repeat ESC family.</text>
</comment>
<dbReference type="InterPro" id="IPR051243">
    <property type="entry name" value="PcG_WD-repeat"/>
</dbReference>
<protein>
    <submittedName>
        <fullName evidence="8">WD40-repeat-containing domain protein</fullName>
    </submittedName>
</protein>
<keyword evidence="9" id="KW-1185">Reference proteome</keyword>
<feature type="region of interest" description="Disordered" evidence="7">
    <location>
        <begin position="350"/>
        <end position="378"/>
    </location>
</feature>
<keyword evidence="5" id="KW-0804">Transcription</keyword>
<evidence type="ECO:0000256" key="4">
    <source>
        <dbReference type="ARBA" id="ARBA00023015"/>
    </source>
</evidence>
<gene>
    <name evidence="8" type="ORF">IWZ03DRAFT_119000</name>
</gene>
<evidence type="ECO:0000313" key="9">
    <source>
        <dbReference type="Proteomes" id="UP001363622"/>
    </source>
</evidence>
<dbReference type="EMBL" id="JBBPHU010000002">
    <property type="protein sequence ID" value="KAK7522460.1"/>
    <property type="molecule type" value="Genomic_DNA"/>
</dbReference>
<evidence type="ECO:0000256" key="6">
    <source>
        <dbReference type="PROSITE-ProRule" id="PRU00221"/>
    </source>
</evidence>
<dbReference type="InterPro" id="IPR015943">
    <property type="entry name" value="WD40/YVTN_repeat-like_dom_sf"/>
</dbReference>
<evidence type="ECO:0000256" key="7">
    <source>
        <dbReference type="SAM" id="MobiDB-lite"/>
    </source>
</evidence>
<organism evidence="8 9">
    <name type="scientific">Phyllosticta citriasiana</name>
    <dbReference type="NCBI Taxonomy" id="595635"/>
    <lineage>
        <taxon>Eukaryota</taxon>
        <taxon>Fungi</taxon>
        <taxon>Dikarya</taxon>
        <taxon>Ascomycota</taxon>
        <taxon>Pezizomycotina</taxon>
        <taxon>Dothideomycetes</taxon>
        <taxon>Dothideomycetes incertae sedis</taxon>
        <taxon>Botryosphaeriales</taxon>
        <taxon>Phyllostictaceae</taxon>
        <taxon>Phyllosticta</taxon>
    </lineage>
</organism>
<evidence type="ECO:0000313" key="8">
    <source>
        <dbReference type="EMBL" id="KAK7522460.1"/>
    </source>
</evidence>
<dbReference type="InterPro" id="IPR001680">
    <property type="entry name" value="WD40_rpt"/>
</dbReference>
<comment type="caution">
    <text evidence="8">The sequence shown here is derived from an EMBL/GenBank/DDBJ whole genome shotgun (WGS) entry which is preliminary data.</text>
</comment>
<dbReference type="Pfam" id="PF00400">
    <property type="entry name" value="WD40"/>
    <property type="match status" value="1"/>
</dbReference>
<feature type="repeat" description="WD" evidence="6">
    <location>
        <begin position="118"/>
        <end position="152"/>
    </location>
</feature>
<reference evidence="8 9" key="1">
    <citation type="submission" date="2024-04" db="EMBL/GenBank/DDBJ databases">
        <title>Phyllosticta paracitricarpa is synonymous to the EU quarantine fungus P. citricarpa based on phylogenomic analyses.</title>
        <authorList>
            <consortium name="Lawrence Berkeley National Laboratory"/>
            <person name="Van Ingen-Buijs V.A."/>
            <person name="Van Westerhoven A.C."/>
            <person name="Haridas S."/>
            <person name="Skiadas P."/>
            <person name="Martin F."/>
            <person name="Groenewald J.Z."/>
            <person name="Crous P.W."/>
            <person name="Seidl M.F."/>
        </authorList>
    </citation>
    <scope>NUCLEOTIDE SEQUENCE [LARGE SCALE GENOMIC DNA]</scope>
    <source>
        <strain evidence="8 9">CBS 123371</strain>
    </source>
</reference>
<dbReference type="PANTHER" id="PTHR10253">
    <property type="entry name" value="POLYCOMB PROTEIN"/>
    <property type="match status" value="1"/>
</dbReference>
<evidence type="ECO:0000256" key="2">
    <source>
        <dbReference type="ARBA" id="ARBA00022574"/>
    </source>
</evidence>
<dbReference type="Proteomes" id="UP001363622">
    <property type="component" value="Unassembled WGS sequence"/>
</dbReference>
<accession>A0ABR1KXS7</accession>
<dbReference type="PROSITE" id="PS50082">
    <property type="entry name" value="WD_REPEATS_2"/>
    <property type="match status" value="1"/>
</dbReference>
<dbReference type="SUPFAM" id="SSF50978">
    <property type="entry name" value="WD40 repeat-like"/>
    <property type="match status" value="1"/>
</dbReference>
<keyword evidence="3" id="KW-0677">Repeat</keyword>
<keyword evidence="2 6" id="KW-0853">WD repeat</keyword>
<proteinExistence type="inferred from homology"/>
<dbReference type="Gene3D" id="2.130.10.10">
    <property type="entry name" value="YVTN repeat-like/Quinoprotein amine dehydrogenase"/>
    <property type="match status" value="1"/>
</dbReference>
<dbReference type="InterPro" id="IPR036322">
    <property type="entry name" value="WD40_repeat_dom_sf"/>
</dbReference>
<keyword evidence="4" id="KW-0805">Transcription regulation</keyword>
<dbReference type="SMART" id="SM00320">
    <property type="entry name" value="WD40"/>
    <property type="match status" value="2"/>
</dbReference>
<name>A0ABR1KXS7_9PEZI</name>